<organism evidence="1 2">
    <name type="scientific">Coprinellus micaceus</name>
    <name type="common">Glistening ink-cap mushroom</name>
    <name type="synonym">Coprinus micaceus</name>
    <dbReference type="NCBI Taxonomy" id="71717"/>
    <lineage>
        <taxon>Eukaryota</taxon>
        <taxon>Fungi</taxon>
        <taxon>Dikarya</taxon>
        <taxon>Basidiomycota</taxon>
        <taxon>Agaricomycotina</taxon>
        <taxon>Agaricomycetes</taxon>
        <taxon>Agaricomycetidae</taxon>
        <taxon>Agaricales</taxon>
        <taxon>Agaricineae</taxon>
        <taxon>Psathyrellaceae</taxon>
        <taxon>Coprinellus</taxon>
    </lineage>
</organism>
<proteinExistence type="predicted"/>
<protein>
    <submittedName>
        <fullName evidence="1">Uncharacterized protein</fullName>
    </submittedName>
</protein>
<evidence type="ECO:0000313" key="1">
    <source>
        <dbReference type="EMBL" id="TEB36883.1"/>
    </source>
</evidence>
<comment type="caution">
    <text evidence="1">The sequence shown here is derived from an EMBL/GenBank/DDBJ whole genome shotgun (WGS) entry which is preliminary data.</text>
</comment>
<dbReference type="EMBL" id="QPFP01000005">
    <property type="protein sequence ID" value="TEB36883.1"/>
    <property type="molecule type" value="Genomic_DNA"/>
</dbReference>
<reference evidence="1 2" key="1">
    <citation type="journal article" date="2019" name="Nat. Ecol. Evol.">
        <title>Megaphylogeny resolves global patterns of mushroom evolution.</title>
        <authorList>
            <person name="Varga T."/>
            <person name="Krizsan K."/>
            <person name="Foldi C."/>
            <person name="Dima B."/>
            <person name="Sanchez-Garcia M."/>
            <person name="Sanchez-Ramirez S."/>
            <person name="Szollosi G.J."/>
            <person name="Szarkandi J.G."/>
            <person name="Papp V."/>
            <person name="Albert L."/>
            <person name="Andreopoulos W."/>
            <person name="Angelini C."/>
            <person name="Antonin V."/>
            <person name="Barry K.W."/>
            <person name="Bougher N.L."/>
            <person name="Buchanan P."/>
            <person name="Buyck B."/>
            <person name="Bense V."/>
            <person name="Catcheside P."/>
            <person name="Chovatia M."/>
            <person name="Cooper J."/>
            <person name="Damon W."/>
            <person name="Desjardin D."/>
            <person name="Finy P."/>
            <person name="Geml J."/>
            <person name="Haridas S."/>
            <person name="Hughes K."/>
            <person name="Justo A."/>
            <person name="Karasinski D."/>
            <person name="Kautmanova I."/>
            <person name="Kiss B."/>
            <person name="Kocsube S."/>
            <person name="Kotiranta H."/>
            <person name="LaButti K.M."/>
            <person name="Lechner B.E."/>
            <person name="Liimatainen K."/>
            <person name="Lipzen A."/>
            <person name="Lukacs Z."/>
            <person name="Mihaltcheva S."/>
            <person name="Morgado L.N."/>
            <person name="Niskanen T."/>
            <person name="Noordeloos M.E."/>
            <person name="Ohm R.A."/>
            <person name="Ortiz-Santana B."/>
            <person name="Ovrebo C."/>
            <person name="Racz N."/>
            <person name="Riley R."/>
            <person name="Savchenko A."/>
            <person name="Shiryaev A."/>
            <person name="Soop K."/>
            <person name="Spirin V."/>
            <person name="Szebenyi C."/>
            <person name="Tomsovsky M."/>
            <person name="Tulloss R.E."/>
            <person name="Uehling J."/>
            <person name="Grigoriev I.V."/>
            <person name="Vagvolgyi C."/>
            <person name="Papp T."/>
            <person name="Martin F.M."/>
            <person name="Miettinen O."/>
            <person name="Hibbett D.S."/>
            <person name="Nagy L.G."/>
        </authorList>
    </citation>
    <scope>NUCLEOTIDE SEQUENCE [LARGE SCALE GENOMIC DNA]</scope>
    <source>
        <strain evidence="1 2">FP101781</strain>
    </source>
</reference>
<sequence length="55" mass="6377">MRLPVRTRIRVSGVRTASRRAPAFSNLADHERTVTVARMQYRYEVTISQDSSQVR</sequence>
<dbReference type="AlphaFoldDB" id="A0A4Y7TRS5"/>
<gene>
    <name evidence="1" type="ORF">FA13DRAFT_1727260</name>
</gene>
<evidence type="ECO:0000313" key="2">
    <source>
        <dbReference type="Proteomes" id="UP000298030"/>
    </source>
</evidence>
<dbReference type="Proteomes" id="UP000298030">
    <property type="component" value="Unassembled WGS sequence"/>
</dbReference>
<keyword evidence="2" id="KW-1185">Reference proteome</keyword>
<name>A0A4Y7TRS5_COPMI</name>
<accession>A0A4Y7TRS5</accession>